<keyword evidence="2" id="KW-1185">Reference proteome</keyword>
<protein>
    <submittedName>
        <fullName evidence="1">Uncharacterized protein</fullName>
    </submittedName>
</protein>
<reference evidence="1 2" key="1">
    <citation type="submission" date="2018-02" db="EMBL/GenBank/DDBJ databases">
        <authorList>
            <person name="Dubost A."/>
        </authorList>
    </citation>
    <scope>NUCLEOTIDE SEQUENCE [LARGE SCALE GENOMIC DNA]</scope>
    <source>
        <strain evidence="2">JV551A3</strain>
    </source>
</reference>
<dbReference type="AlphaFoldDB" id="A0AAQ1P7C4"/>
<dbReference type="Proteomes" id="UP000294335">
    <property type="component" value="Unassembled WGS sequence"/>
</dbReference>
<evidence type="ECO:0000313" key="1">
    <source>
        <dbReference type="EMBL" id="SPO59178.1"/>
    </source>
</evidence>
<name>A0AAQ1P7C4_9PSED</name>
<dbReference type="SUPFAM" id="SSF56399">
    <property type="entry name" value="ADP-ribosylation"/>
    <property type="match status" value="1"/>
</dbReference>
<evidence type="ECO:0000313" key="2">
    <source>
        <dbReference type="Proteomes" id="UP000294335"/>
    </source>
</evidence>
<accession>A0AAQ1P7C4</accession>
<dbReference type="RefSeq" id="WP_133970195.1">
    <property type="nucleotide sequence ID" value="NZ_OPYN01000046.1"/>
</dbReference>
<proteinExistence type="predicted"/>
<comment type="caution">
    <text evidence="1">The sequence shown here is derived from an EMBL/GenBank/DDBJ whole genome shotgun (WGS) entry which is preliminary data.</text>
</comment>
<gene>
    <name evidence="1" type="ORF">JV551A3_V1_460041</name>
</gene>
<dbReference type="EMBL" id="OPYN01000046">
    <property type="protein sequence ID" value="SPO59178.1"/>
    <property type="molecule type" value="Genomic_DNA"/>
</dbReference>
<sequence length="218" mass="25433">MLAYKIMRSRYYKPGAKVLTSKANYGKRMFKDQPTTALILSALDLSRQYSLSFQQILWMFLDFQNRSYQPRIPDKISDTQRRELIALANSSNRILDEKFSATFWETLYEQVRIADRPTCPTRLKSYFASKDIPSLSQYRDKHWGDKMGDKLACEIEIKACKVVFEADMVILDRVTEEMNFESARPHILRYWDQEVSNQPIAELLLQGTVALGKRVQLA</sequence>
<organism evidence="1 2">
    <name type="scientific">Pseudomonas inefficax</name>
    <dbReference type="NCBI Taxonomy" id="2078786"/>
    <lineage>
        <taxon>Bacteria</taxon>
        <taxon>Pseudomonadati</taxon>
        <taxon>Pseudomonadota</taxon>
        <taxon>Gammaproteobacteria</taxon>
        <taxon>Pseudomonadales</taxon>
        <taxon>Pseudomonadaceae</taxon>
        <taxon>Pseudomonas</taxon>
    </lineage>
</organism>